<dbReference type="Proteomes" id="UP000301309">
    <property type="component" value="Unassembled WGS sequence"/>
</dbReference>
<keyword evidence="2" id="KW-1185">Reference proteome</keyword>
<sequence length="126" mass="13714">MAVAVWQGLVLSFTIALTLTTYHLVTPTWHLHNGMSGLLRFCGLTPDAWIPGTGPFDVPAVAVPASVAPVPLICSGHEVLRARRVRARHRGVPDMVGRRSARPRRAFWTTTRPRPTACPAAGRGSW</sequence>
<comment type="caution">
    <text evidence="1">The sequence shown here is derived from an EMBL/GenBank/DDBJ whole genome shotgun (WGS) entry which is preliminary data.</text>
</comment>
<protein>
    <submittedName>
        <fullName evidence="1">Uncharacterized protein</fullName>
    </submittedName>
</protein>
<dbReference type="EMBL" id="BJHW01000002">
    <property type="protein sequence ID" value="GDY59176.1"/>
    <property type="molecule type" value="Genomic_DNA"/>
</dbReference>
<organism evidence="1 2">
    <name type="scientific">Streptomyces violaceusniger</name>
    <dbReference type="NCBI Taxonomy" id="68280"/>
    <lineage>
        <taxon>Bacteria</taxon>
        <taxon>Bacillati</taxon>
        <taxon>Actinomycetota</taxon>
        <taxon>Actinomycetes</taxon>
        <taxon>Kitasatosporales</taxon>
        <taxon>Streptomycetaceae</taxon>
        <taxon>Streptomyces</taxon>
        <taxon>Streptomyces violaceusniger group</taxon>
    </lineage>
</organism>
<proteinExistence type="predicted"/>
<evidence type="ECO:0000313" key="2">
    <source>
        <dbReference type="Proteomes" id="UP000301309"/>
    </source>
</evidence>
<reference evidence="1 2" key="1">
    <citation type="journal article" date="2020" name="Int. J. Syst. Evol. Microbiol.">
        <title>Reclassification of Streptomyces castelarensis and Streptomyces sporoclivatus as later heterotypic synonyms of Streptomyces antimycoticus.</title>
        <authorList>
            <person name="Komaki H."/>
            <person name="Tamura T."/>
        </authorList>
    </citation>
    <scope>NUCLEOTIDE SEQUENCE [LARGE SCALE GENOMIC DNA]</scope>
    <source>
        <strain evidence="1 2">NBRC 13459</strain>
    </source>
</reference>
<name>A0A4D4LIQ5_STRVO</name>
<dbReference type="AlphaFoldDB" id="A0A4D4LIQ5"/>
<gene>
    <name evidence="1" type="ORF">SVIO_097990</name>
</gene>
<accession>A0A4D4LIQ5</accession>
<evidence type="ECO:0000313" key="1">
    <source>
        <dbReference type="EMBL" id="GDY59176.1"/>
    </source>
</evidence>